<dbReference type="InterPro" id="IPR036097">
    <property type="entry name" value="HisK_dim/P_sf"/>
</dbReference>
<dbReference type="InterPro" id="IPR014710">
    <property type="entry name" value="RmlC-like_jellyroll"/>
</dbReference>
<comment type="catalytic activity">
    <reaction evidence="1">
        <text>ATP + protein L-histidine = ADP + protein N-phospho-L-histidine.</text>
        <dbReference type="EC" id="2.7.13.3"/>
    </reaction>
</comment>
<protein>
    <recommendedName>
        <fullName evidence="2">histidine kinase</fullName>
        <ecNumber evidence="2">2.7.13.3</ecNumber>
    </recommendedName>
</protein>
<dbReference type="SUPFAM" id="SSF51206">
    <property type="entry name" value="cAMP-binding domain-like"/>
    <property type="match status" value="1"/>
</dbReference>
<sequence length="464" mass="52978">MDKPTIADLREISAFKELDDPALQWLLDRAELKTLQEDEYLFRKGDPIDNMHIILKGKLRIKVMQGKQFRDIGEWDAGTITGQLPYSRMTEATGFGIAVEETHILALHKNYFIEMEQVSRDMVQALVAVMTTRARDFTRLQQQNEKMLALGKLSAGLAHELNNPTSAIVRSSDILRKHLHNTPEDFKRVILIRLKPEQVDAVIEIFFAKINEYGSQSLTMMERNNREDEIAEWLEDQGWEDGYEAAENFVEFGMSLDDLEEIAEIIDGQDAQPIFNWLNNVLTTERLVCEIEEASLRIANLIKSVKVYTHMDRSPDKIEADIHEGIDSTLTMLNHKLKQKNIEVKKEYQESLPKIPIFVSEINQVWTNLFDNAIDAMEDKGILTIRTHTEHDDLRVDVIDNGSGIPPDILDNIFDPFFTTKPVGQGSGLGLDIVQKIVEQHKATISVKSEPGMTQFTLCFPLNE</sequence>
<dbReference type="CDD" id="cd00038">
    <property type="entry name" value="CAP_ED"/>
    <property type="match status" value="1"/>
</dbReference>
<dbReference type="Pfam" id="PF02518">
    <property type="entry name" value="HATPase_c"/>
    <property type="match status" value="1"/>
</dbReference>
<dbReference type="PRINTS" id="PR00344">
    <property type="entry name" value="BCTRLSENSOR"/>
</dbReference>
<dbReference type="InterPro" id="IPR005467">
    <property type="entry name" value="His_kinase_dom"/>
</dbReference>
<feature type="domain" description="Histidine kinase" evidence="5">
    <location>
        <begin position="297"/>
        <end position="464"/>
    </location>
</feature>
<dbReference type="SUPFAM" id="SSF55874">
    <property type="entry name" value="ATPase domain of HSP90 chaperone/DNA topoisomerase II/histidine kinase"/>
    <property type="match status" value="1"/>
</dbReference>
<evidence type="ECO:0000256" key="2">
    <source>
        <dbReference type="ARBA" id="ARBA00012438"/>
    </source>
</evidence>
<evidence type="ECO:0000259" key="4">
    <source>
        <dbReference type="PROSITE" id="PS50042"/>
    </source>
</evidence>
<evidence type="ECO:0000313" key="6">
    <source>
        <dbReference type="EMBL" id="WKN35262.1"/>
    </source>
</evidence>
<dbReference type="CDD" id="cd00082">
    <property type="entry name" value="HisKA"/>
    <property type="match status" value="1"/>
</dbReference>
<organism evidence="6">
    <name type="scientific">Roseihalotalea indica</name>
    <dbReference type="NCBI Taxonomy" id="2867963"/>
    <lineage>
        <taxon>Bacteria</taxon>
        <taxon>Pseudomonadati</taxon>
        <taxon>Bacteroidota</taxon>
        <taxon>Cytophagia</taxon>
        <taxon>Cytophagales</taxon>
        <taxon>Catalimonadaceae</taxon>
        <taxon>Roseihalotalea</taxon>
    </lineage>
</organism>
<dbReference type="EMBL" id="CP120682">
    <property type="protein sequence ID" value="WKN35262.1"/>
    <property type="molecule type" value="Genomic_DNA"/>
</dbReference>
<gene>
    <name evidence="6" type="ORF">K4G66_23060</name>
</gene>
<keyword evidence="6" id="KW-0067">ATP-binding</keyword>
<dbReference type="SUPFAM" id="SSF47384">
    <property type="entry name" value="Homodimeric domain of signal transducing histidine kinase"/>
    <property type="match status" value="1"/>
</dbReference>
<keyword evidence="3" id="KW-0597">Phosphoprotein</keyword>
<dbReference type="PROSITE" id="PS50109">
    <property type="entry name" value="HIS_KIN"/>
    <property type="match status" value="1"/>
</dbReference>
<dbReference type="InterPro" id="IPR004358">
    <property type="entry name" value="Sig_transdc_His_kin-like_C"/>
</dbReference>
<dbReference type="SMART" id="SM00100">
    <property type="entry name" value="cNMP"/>
    <property type="match status" value="1"/>
</dbReference>
<feature type="domain" description="Cyclic nucleotide-binding" evidence="4">
    <location>
        <begin position="14"/>
        <end position="115"/>
    </location>
</feature>
<accession>A0AA49JII6</accession>
<dbReference type="PANTHER" id="PTHR43065">
    <property type="entry name" value="SENSOR HISTIDINE KINASE"/>
    <property type="match status" value="1"/>
</dbReference>
<dbReference type="InterPro" id="IPR036890">
    <property type="entry name" value="HATPase_C_sf"/>
</dbReference>
<dbReference type="SMART" id="SM00387">
    <property type="entry name" value="HATPase_c"/>
    <property type="match status" value="1"/>
</dbReference>
<reference evidence="6" key="2">
    <citation type="journal article" date="2024" name="Antonie Van Leeuwenhoek">
        <title>Roseihalotalea indica gen. nov., sp. nov., a halophilic Bacteroidetes from mesopelagic Southwest Indian Ocean with higher carbohydrate metabolic potential.</title>
        <authorList>
            <person name="Chen B."/>
            <person name="Zhang M."/>
            <person name="Lin D."/>
            <person name="Ye J."/>
            <person name="Tang K."/>
        </authorList>
    </citation>
    <scope>NUCLEOTIDE SEQUENCE</scope>
    <source>
        <strain evidence="6">TK19036</strain>
    </source>
</reference>
<dbReference type="Gene3D" id="2.60.120.10">
    <property type="entry name" value="Jelly Rolls"/>
    <property type="match status" value="1"/>
</dbReference>
<dbReference type="InterPro" id="IPR018490">
    <property type="entry name" value="cNMP-bd_dom_sf"/>
</dbReference>
<dbReference type="PROSITE" id="PS50042">
    <property type="entry name" value="CNMP_BINDING_3"/>
    <property type="match status" value="1"/>
</dbReference>
<dbReference type="InterPro" id="IPR000595">
    <property type="entry name" value="cNMP-bd_dom"/>
</dbReference>
<name>A0AA49JII6_9BACT</name>
<evidence type="ECO:0000256" key="3">
    <source>
        <dbReference type="ARBA" id="ARBA00022553"/>
    </source>
</evidence>
<evidence type="ECO:0000259" key="5">
    <source>
        <dbReference type="PROSITE" id="PS50109"/>
    </source>
</evidence>
<keyword evidence="6" id="KW-0547">Nucleotide-binding</keyword>
<dbReference type="EC" id="2.7.13.3" evidence="2"/>
<dbReference type="Gene3D" id="1.10.287.130">
    <property type="match status" value="1"/>
</dbReference>
<evidence type="ECO:0000256" key="1">
    <source>
        <dbReference type="ARBA" id="ARBA00000085"/>
    </source>
</evidence>
<dbReference type="GO" id="GO:0005524">
    <property type="term" value="F:ATP binding"/>
    <property type="evidence" value="ECO:0007669"/>
    <property type="project" value="UniProtKB-KW"/>
</dbReference>
<dbReference type="Gene3D" id="3.30.565.10">
    <property type="entry name" value="Histidine kinase-like ATPase, C-terminal domain"/>
    <property type="match status" value="1"/>
</dbReference>
<dbReference type="Pfam" id="PF00027">
    <property type="entry name" value="cNMP_binding"/>
    <property type="match status" value="1"/>
</dbReference>
<dbReference type="AlphaFoldDB" id="A0AA49JII6"/>
<dbReference type="GO" id="GO:0000155">
    <property type="term" value="F:phosphorelay sensor kinase activity"/>
    <property type="evidence" value="ECO:0007669"/>
    <property type="project" value="InterPro"/>
</dbReference>
<reference evidence="6" key="1">
    <citation type="journal article" date="2023" name="Comput. Struct. Biotechnol. J.">
        <title>Discovery of a novel marine Bacteroidetes with a rich repertoire of carbohydrate-active enzymes.</title>
        <authorList>
            <person name="Chen B."/>
            <person name="Liu G."/>
            <person name="Chen Q."/>
            <person name="Wang H."/>
            <person name="Liu L."/>
            <person name="Tang K."/>
        </authorList>
    </citation>
    <scope>NUCLEOTIDE SEQUENCE</scope>
    <source>
        <strain evidence="6">TK19036</strain>
    </source>
</reference>
<dbReference type="InterPro" id="IPR003594">
    <property type="entry name" value="HATPase_dom"/>
</dbReference>
<dbReference type="PANTHER" id="PTHR43065:SF48">
    <property type="entry name" value="HISTIDINE KINASE"/>
    <property type="match status" value="1"/>
</dbReference>
<proteinExistence type="predicted"/>
<dbReference type="InterPro" id="IPR003661">
    <property type="entry name" value="HisK_dim/P_dom"/>
</dbReference>